<feature type="region of interest" description="Disordered" evidence="3">
    <location>
        <begin position="24"/>
        <end position="43"/>
    </location>
</feature>
<dbReference type="Proteomes" id="UP000181962">
    <property type="component" value="Chromosome"/>
</dbReference>
<dbReference type="GO" id="GO:0015288">
    <property type="term" value="F:porin activity"/>
    <property type="evidence" value="ECO:0007669"/>
    <property type="project" value="InterPro"/>
</dbReference>
<keyword evidence="2" id="KW-0732">Signal</keyword>
<dbReference type="EMBL" id="CP017637">
    <property type="protein sequence ID" value="APG09640.1"/>
    <property type="molecule type" value="Genomic_DNA"/>
</dbReference>
<dbReference type="PANTHER" id="PTHR37944">
    <property type="entry name" value="PORIN B"/>
    <property type="match status" value="1"/>
</dbReference>
<feature type="compositionally biased region" description="Basic and acidic residues" evidence="3">
    <location>
        <begin position="24"/>
        <end position="33"/>
    </location>
</feature>
<proteinExistence type="inferred from homology"/>
<reference evidence="4 5" key="1">
    <citation type="submission" date="2016-11" db="EMBL/GenBank/DDBJ databases">
        <title>Complete Genome Sequence of Bradyrhizobium sp. strain J5, an isolated from soybean nodule in Hokkaido.</title>
        <authorList>
            <person name="Kanehara K."/>
        </authorList>
    </citation>
    <scope>NUCLEOTIDE SEQUENCE [LARGE SCALE GENOMIC DNA]</scope>
    <source>
        <strain evidence="4 5">J5</strain>
    </source>
</reference>
<feature type="chain" id="PRO_5011820760" evidence="2">
    <location>
        <begin position="21"/>
        <end position="461"/>
    </location>
</feature>
<dbReference type="OrthoDB" id="177316at2"/>
<dbReference type="InterPro" id="IPR007049">
    <property type="entry name" value="Carb-sel_porin_OprB"/>
</dbReference>
<dbReference type="PANTHER" id="PTHR37944:SF1">
    <property type="entry name" value="PORIN B"/>
    <property type="match status" value="1"/>
</dbReference>
<organism evidence="4 5">
    <name type="scientific">Bradyrhizobium japonicum</name>
    <dbReference type="NCBI Taxonomy" id="375"/>
    <lineage>
        <taxon>Bacteria</taxon>
        <taxon>Pseudomonadati</taxon>
        <taxon>Pseudomonadota</taxon>
        <taxon>Alphaproteobacteria</taxon>
        <taxon>Hyphomicrobiales</taxon>
        <taxon>Nitrobacteraceae</taxon>
        <taxon>Bradyrhizobium</taxon>
    </lineage>
</organism>
<evidence type="ECO:0000256" key="2">
    <source>
        <dbReference type="RuleBase" id="RU363072"/>
    </source>
</evidence>
<dbReference type="AlphaFoldDB" id="A0A1L3F8J8"/>
<dbReference type="Gene3D" id="2.40.160.180">
    <property type="entry name" value="Carbohydrate-selective porin OprB"/>
    <property type="match status" value="1"/>
</dbReference>
<evidence type="ECO:0000313" key="4">
    <source>
        <dbReference type="EMBL" id="APG09640.1"/>
    </source>
</evidence>
<accession>A0A1L3F8J8</accession>
<dbReference type="RefSeq" id="WP_071910786.1">
    <property type="nucleotide sequence ID" value="NZ_CP017637.1"/>
</dbReference>
<evidence type="ECO:0000256" key="3">
    <source>
        <dbReference type="SAM" id="MobiDB-lite"/>
    </source>
</evidence>
<name>A0A1L3F8J8_BRAJP</name>
<gene>
    <name evidence="4" type="ORF">BKD09_14970</name>
</gene>
<evidence type="ECO:0000313" key="5">
    <source>
        <dbReference type="Proteomes" id="UP000181962"/>
    </source>
</evidence>
<dbReference type="Pfam" id="PF04966">
    <property type="entry name" value="OprB"/>
    <property type="match status" value="1"/>
</dbReference>
<evidence type="ECO:0000256" key="1">
    <source>
        <dbReference type="ARBA" id="ARBA00008769"/>
    </source>
</evidence>
<feature type="signal peptide" evidence="2">
    <location>
        <begin position="1"/>
        <end position="20"/>
    </location>
</feature>
<dbReference type="GO" id="GO:0008643">
    <property type="term" value="P:carbohydrate transport"/>
    <property type="evidence" value="ECO:0007669"/>
    <property type="project" value="InterPro"/>
</dbReference>
<comment type="similarity">
    <text evidence="1 2">Belongs to the OprB family.</text>
</comment>
<protein>
    <submittedName>
        <fullName evidence="4">Carbohydrate porin</fullName>
    </submittedName>
</protein>
<dbReference type="GO" id="GO:0016020">
    <property type="term" value="C:membrane"/>
    <property type="evidence" value="ECO:0007669"/>
    <property type="project" value="InterPro"/>
</dbReference>
<dbReference type="InterPro" id="IPR038673">
    <property type="entry name" value="OprB_sf"/>
</dbReference>
<sequence>MRAWLLALTLVALLLGSAFAQEDKKTDDLKPSDPDTGESTVQESTLGLLPNPFEKNGIKFAVTYIGEVLGNPSGGAKQSAIYEDRINFATDVDLQKMVGLNGFTFHANVFRIDGGGLSRGSLLNFLDVSGIEALPTTRLYEMWFEKKWNDDKLALRAGQLAADSEFATAKYTDVFTNASLGWPGIFALNMPSSGPSPPLAAVGARLRADVTDNLTLIGAVFDGNAAGPGSDDPQLRDRYGLNFRVNDPPLLLTEAQFQWNAKKGDPGLDGKLKLGGWRHLGSFDSERFDTSGISLADPATSATPARFGGDYGIYGVFEQKIFRVRGDDDRGIGVFARASYSPPDRNLIDVYADGGFEFVGLADTRPHDKFGVAVAYAHVSQWATALDHDFQSRYGPNWPVRTSEGLLTAVYQYEVRAGLTLQPNFQYIRRPGGGATSPTGTMPGVSLKDAIVLGMRTVAKF</sequence>
<dbReference type="InterPro" id="IPR052932">
    <property type="entry name" value="OprB_Porin"/>
</dbReference>